<sequence length="180" mass="19058">MKLATLALALFAVTLAAPTPEDLDLDARDGLQPRACTKTSACAQWSTEYCRQFCFVPGKPSIFVRTTTGTTMKATLLALAITLLATSATAAPARHPPADETYGAQPPIDTWVTCGPGPCEPPLPDVKLKARATPAPARRDPGLGAPPEGQPPIDTWVQCGDGVCELETRWHVVQPTQANV</sequence>
<protein>
    <submittedName>
        <fullName evidence="3">Uncharacterized protein</fullName>
    </submittedName>
</protein>
<keyword evidence="2" id="KW-0732">Signal</keyword>
<feature type="region of interest" description="Disordered" evidence="1">
    <location>
        <begin position="132"/>
        <end position="151"/>
    </location>
</feature>
<evidence type="ECO:0000256" key="2">
    <source>
        <dbReference type="SAM" id="SignalP"/>
    </source>
</evidence>
<dbReference type="EMBL" id="CP086716">
    <property type="protein sequence ID" value="WOO80114.1"/>
    <property type="molecule type" value="Genomic_DNA"/>
</dbReference>
<evidence type="ECO:0000256" key="1">
    <source>
        <dbReference type="SAM" id="MobiDB-lite"/>
    </source>
</evidence>
<organism evidence="3 4">
    <name type="scientific">Vanrija pseudolonga</name>
    <dbReference type="NCBI Taxonomy" id="143232"/>
    <lineage>
        <taxon>Eukaryota</taxon>
        <taxon>Fungi</taxon>
        <taxon>Dikarya</taxon>
        <taxon>Basidiomycota</taxon>
        <taxon>Agaricomycotina</taxon>
        <taxon>Tremellomycetes</taxon>
        <taxon>Trichosporonales</taxon>
        <taxon>Trichosporonaceae</taxon>
        <taxon>Vanrija</taxon>
    </lineage>
</organism>
<accession>A0AAF1BKW7</accession>
<keyword evidence="4" id="KW-1185">Reference proteome</keyword>
<dbReference type="AlphaFoldDB" id="A0AAF1BKW7"/>
<reference evidence="3" key="1">
    <citation type="submission" date="2023-10" db="EMBL/GenBank/DDBJ databases">
        <authorList>
            <person name="Noh H."/>
        </authorList>
    </citation>
    <scope>NUCLEOTIDE SEQUENCE</scope>
    <source>
        <strain evidence="3">DUCC4014</strain>
    </source>
</reference>
<feature type="chain" id="PRO_5042023786" evidence="2">
    <location>
        <begin position="17"/>
        <end position="180"/>
    </location>
</feature>
<gene>
    <name evidence="3" type="ORF">LOC62_03G003625</name>
</gene>
<name>A0AAF1BKW7_9TREE</name>
<dbReference type="RefSeq" id="XP_062626146.1">
    <property type="nucleotide sequence ID" value="XM_062770162.1"/>
</dbReference>
<feature type="signal peptide" evidence="2">
    <location>
        <begin position="1"/>
        <end position="16"/>
    </location>
</feature>
<dbReference type="GeneID" id="87806867"/>
<dbReference type="Proteomes" id="UP000827549">
    <property type="component" value="Chromosome 3"/>
</dbReference>
<proteinExistence type="predicted"/>
<evidence type="ECO:0000313" key="4">
    <source>
        <dbReference type="Proteomes" id="UP000827549"/>
    </source>
</evidence>
<evidence type="ECO:0000313" key="3">
    <source>
        <dbReference type="EMBL" id="WOO80114.1"/>
    </source>
</evidence>